<dbReference type="EMBL" id="JBITLV010000003">
    <property type="protein sequence ID" value="MFI7587727.1"/>
    <property type="molecule type" value="Genomic_DNA"/>
</dbReference>
<proteinExistence type="predicted"/>
<accession>A0ABW8AN02</accession>
<keyword evidence="1" id="KW-1133">Transmembrane helix</keyword>
<dbReference type="Proteomes" id="UP001612915">
    <property type="component" value="Unassembled WGS sequence"/>
</dbReference>
<name>A0ABW8AN02_9ACTN</name>
<evidence type="ECO:0000313" key="2">
    <source>
        <dbReference type="EMBL" id="MFI7587727.1"/>
    </source>
</evidence>
<feature type="transmembrane region" description="Helical" evidence="1">
    <location>
        <begin position="143"/>
        <end position="164"/>
    </location>
</feature>
<protein>
    <recommendedName>
        <fullName evidence="4">Membrane protein YqaA, SNARE-associated domain</fullName>
    </recommendedName>
</protein>
<evidence type="ECO:0000313" key="3">
    <source>
        <dbReference type="Proteomes" id="UP001612915"/>
    </source>
</evidence>
<feature type="transmembrane region" description="Helical" evidence="1">
    <location>
        <begin position="170"/>
        <end position="193"/>
    </location>
</feature>
<organism evidence="2 3">
    <name type="scientific">Spongisporangium articulatum</name>
    <dbReference type="NCBI Taxonomy" id="3362603"/>
    <lineage>
        <taxon>Bacteria</taxon>
        <taxon>Bacillati</taxon>
        <taxon>Actinomycetota</taxon>
        <taxon>Actinomycetes</taxon>
        <taxon>Kineosporiales</taxon>
        <taxon>Kineosporiaceae</taxon>
        <taxon>Spongisporangium</taxon>
    </lineage>
</organism>
<comment type="caution">
    <text evidence="2">The sequence shown here is derived from an EMBL/GenBank/DDBJ whole genome shotgun (WGS) entry which is preliminary data.</text>
</comment>
<dbReference type="RefSeq" id="WP_398279943.1">
    <property type="nucleotide sequence ID" value="NZ_JBITLV010000003.1"/>
</dbReference>
<reference evidence="2 3" key="1">
    <citation type="submission" date="2024-10" db="EMBL/GenBank/DDBJ databases">
        <title>The Natural Products Discovery Center: Release of the First 8490 Sequenced Strains for Exploring Actinobacteria Biosynthetic Diversity.</title>
        <authorList>
            <person name="Kalkreuter E."/>
            <person name="Kautsar S.A."/>
            <person name="Yang D."/>
            <person name="Bader C.D."/>
            <person name="Teijaro C.N."/>
            <person name="Fluegel L."/>
            <person name="Davis C.M."/>
            <person name="Simpson J.R."/>
            <person name="Lauterbach L."/>
            <person name="Steele A.D."/>
            <person name="Gui C."/>
            <person name="Meng S."/>
            <person name="Li G."/>
            <person name="Viehrig K."/>
            <person name="Ye F."/>
            <person name="Su P."/>
            <person name="Kiefer A.F."/>
            <person name="Nichols A."/>
            <person name="Cepeda A.J."/>
            <person name="Yan W."/>
            <person name="Fan B."/>
            <person name="Jiang Y."/>
            <person name="Adhikari A."/>
            <person name="Zheng C.-J."/>
            <person name="Schuster L."/>
            <person name="Cowan T.M."/>
            <person name="Smanski M.J."/>
            <person name="Chevrette M.G."/>
            <person name="De Carvalho L.P.S."/>
            <person name="Shen B."/>
        </authorList>
    </citation>
    <scope>NUCLEOTIDE SEQUENCE [LARGE SCALE GENOMIC DNA]</scope>
    <source>
        <strain evidence="2 3">NPDC049639</strain>
    </source>
</reference>
<keyword evidence="1" id="KW-0812">Transmembrane</keyword>
<sequence>MDSAAFAVLTGSLGFGVASAILVILNAEAYLIAVAETTSLWVGWGAVVAVSVGQMIGKIILFVSVRQGSQSKWLRRWREKHAGDLERARADGVPAPPPGGPTATAVAVRPVEQTRWQRFKAWTVRWGTLGLGQLDHPVRAAGLVLFSAAVGVPPLAVVTIAAGARRTSLPVFAVCALVGRLVRFGVIAAPFIWHHNR</sequence>
<evidence type="ECO:0000256" key="1">
    <source>
        <dbReference type="SAM" id="Phobius"/>
    </source>
</evidence>
<feature type="transmembrane region" description="Helical" evidence="1">
    <location>
        <begin position="44"/>
        <end position="65"/>
    </location>
</feature>
<keyword evidence="1" id="KW-0472">Membrane</keyword>
<gene>
    <name evidence="2" type="ORF">ACIB24_11695</name>
</gene>
<keyword evidence="3" id="KW-1185">Reference proteome</keyword>
<evidence type="ECO:0008006" key="4">
    <source>
        <dbReference type="Google" id="ProtNLM"/>
    </source>
</evidence>